<dbReference type="InterPro" id="IPR007863">
    <property type="entry name" value="Peptidase_M16_C"/>
</dbReference>
<dbReference type="InterPro" id="IPR011765">
    <property type="entry name" value="Pept_M16_N"/>
</dbReference>
<evidence type="ECO:0000259" key="2">
    <source>
        <dbReference type="Pfam" id="PF05193"/>
    </source>
</evidence>
<dbReference type="GO" id="GO:0046872">
    <property type="term" value="F:metal ion binding"/>
    <property type="evidence" value="ECO:0007669"/>
    <property type="project" value="InterPro"/>
</dbReference>
<protein>
    <submittedName>
        <fullName evidence="3">Processing peptidase</fullName>
    </submittedName>
</protein>
<feature type="domain" description="Peptidase M16 N-terminal" evidence="1">
    <location>
        <begin position="5"/>
        <end position="126"/>
    </location>
</feature>
<dbReference type="SUPFAM" id="SSF63411">
    <property type="entry name" value="LuxS/MPP-like metallohydrolase"/>
    <property type="match status" value="2"/>
</dbReference>
<dbReference type="PANTHER" id="PTHR11851:SF224">
    <property type="entry name" value="PROCESSING PROTEASE"/>
    <property type="match status" value="1"/>
</dbReference>
<dbReference type="Pfam" id="PF05193">
    <property type="entry name" value="Peptidase_M16_C"/>
    <property type="match status" value="1"/>
</dbReference>
<sequence length="636" mass="70062">MVVENHKLPKVSMTLTIDNSPIVEGDKAGVSSLTGDMLGTGTVEISKDDFNEKVDYLGASIWYGSQSAGANSLSKYFPEILELLADGAINPVFSQEEFDKKKTQLIEGVKSGEKNVAVIQRRVSSALAFGLDHPYGEFISEESINNVQLNDVITFYNTYFKPENAYLVIVGDVDGKATKKLVKEYFSDWKAEKAPQYAYSAPKDVQYSQINFIDMPNAVQSEIEVTNMVDLKMSDPDYHAALIANHILGGSFSSYLNMNLREKHGFTYGARSSLKTNTHNASSFTASTSVRNAVTDSAVVEFFKEIKRIRTEKVSEKDLANAKAKYLGNFVLALENPSTVARYALNIETKDLPKDFYKTYLEKINAVTAQDVQRVANKYFKADNARVVIAGKGSEVASKLEATGIPMLYFDTYAFPVEKPNYEQNVPEGVTVQSVLDSYLNAIGGKDKVAGLNSIQTTYTTSFNGGSLEIIEKRTSDNYAQIINMNGNPMMSVLINDQETIIKQGPNTVPVSPEMINDLQNAVGVFPELKLLSNQSVTLAGIAKVEGKDTYQIDVPGEVITTSYFYDVESGLKLKEQSITSMSGQSQTNEAFLFDYKEFDGIKLPSLKKASIGGMPVENTLSEALINIEFTAEDFK</sequence>
<dbReference type="Gene3D" id="3.30.830.10">
    <property type="entry name" value="Metalloenzyme, LuxS/M16 peptidase-like"/>
    <property type="match status" value="2"/>
</dbReference>
<reference evidence="3 4" key="1">
    <citation type="journal article" date="2012" name="J. Bacteriol.">
        <title>Genome Sequence of Galbibacter marinum Type Strain ck-I2-15.</title>
        <authorList>
            <person name="Lai Q."/>
            <person name="Li C."/>
            <person name="Shao Z."/>
        </authorList>
    </citation>
    <scope>NUCLEOTIDE SEQUENCE [LARGE SCALE GENOMIC DNA]</scope>
    <source>
        <strain evidence="4">ck-I2-15</strain>
    </source>
</reference>
<organism evidence="3 4">
    <name type="scientific">Galbibacter marinus</name>
    <dbReference type="NCBI Taxonomy" id="555500"/>
    <lineage>
        <taxon>Bacteria</taxon>
        <taxon>Pseudomonadati</taxon>
        <taxon>Bacteroidota</taxon>
        <taxon>Flavobacteriia</taxon>
        <taxon>Flavobacteriales</taxon>
        <taxon>Flavobacteriaceae</taxon>
        <taxon>Galbibacter</taxon>
    </lineage>
</organism>
<dbReference type="STRING" id="555500.I215_00250"/>
<dbReference type="Pfam" id="PF00675">
    <property type="entry name" value="Peptidase_M16"/>
    <property type="match status" value="1"/>
</dbReference>
<proteinExistence type="predicted"/>
<dbReference type="eggNOG" id="COG0612">
    <property type="taxonomic scope" value="Bacteria"/>
</dbReference>
<evidence type="ECO:0000259" key="1">
    <source>
        <dbReference type="Pfam" id="PF00675"/>
    </source>
</evidence>
<keyword evidence="4" id="KW-1185">Reference proteome</keyword>
<feature type="domain" description="Peptidase M16 C-terminal" evidence="2">
    <location>
        <begin position="147"/>
        <end position="325"/>
    </location>
</feature>
<evidence type="ECO:0000313" key="3">
    <source>
        <dbReference type="EMBL" id="EKF56598.1"/>
    </source>
</evidence>
<name>K2P6D1_9FLAO</name>
<dbReference type="PATRIC" id="fig|555500.3.peg.52"/>
<dbReference type="InterPro" id="IPR050361">
    <property type="entry name" value="MPP/UQCRC_Complex"/>
</dbReference>
<comment type="caution">
    <text evidence="3">The sequence shown here is derived from an EMBL/GenBank/DDBJ whole genome shotgun (WGS) entry which is preliminary data.</text>
</comment>
<gene>
    <name evidence="3" type="ORF">I215_00250</name>
</gene>
<dbReference type="InterPro" id="IPR011249">
    <property type="entry name" value="Metalloenz_LuxS/M16"/>
</dbReference>
<evidence type="ECO:0000313" key="4">
    <source>
        <dbReference type="Proteomes" id="UP000007364"/>
    </source>
</evidence>
<dbReference type="PANTHER" id="PTHR11851">
    <property type="entry name" value="METALLOPROTEASE"/>
    <property type="match status" value="1"/>
</dbReference>
<dbReference type="AlphaFoldDB" id="K2P6D1"/>
<dbReference type="EMBL" id="AMSG01000001">
    <property type="protein sequence ID" value="EKF56598.1"/>
    <property type="molecule type" value="Genomic_DNA"/>
</dbReference>
<dbReference type="Proteomes" id="UP000007364">
    <property type="component" value="Unassembled WGS sequence"/>
</dbReference>
<accession>K2P6D1</accession>